<dbReference type="GO" id="GO:0016989">
    <property type="term" value="F:sigma factor antagonist activity"/>
    <property type="evidence" value="ECO:0007669"/>
    <property type="project" value="TreeGrafter"/>
</dbReference>
<evidence type="ECO:0000313" key="3">
    <source>
        <dbReference type="EMBL" id="VTR91905.1"/>
    </source>
</evidence>
<name>A0A6P2CUT1_9BACT</name>
<dbReference type="InterPro" id="IPR051474">
    <property type="entry name" value="Anti-sigma-K/W_factor"/>
</dbReference>
<evidence type="ECO:0000259" key="2">
    <source>
        <dbReference type="Pfam" id="PF10099"/>
    </source>
</evidence>
<dbReference type="InterPro" id="IPR018764">
    <property type="entry name" value="RskA_C"/>
</dbReference>
<dbReference type="GO" id="GO:0005886">
    <property type="term" value="C:plasma membrane"/>
    <property type="evidence" value="ECO:0007669"/>
    <property type="project" value="InterPro"/>
</dbReference>
<accession>A0A6P2CUT1</accession>
<keyword evidence="1" id="KW-0812">Transmembrane</keyword>
<dbReference type="RefSeq" id="WP_162666841.1">
    <property type="nucleotide sequence ID" value="NZ_LR593886.1"/>
</dbReference>
<dbReference type="Pfam" id="PF10099">
    <property type="entry name" value="RskA_C"/>
    <property type="match status" value="1"/>
</dbReference>
<dbReference type="EMBL" id="LR593886">
    <property type="protein sequence ID" value="VTR91905.1"/>
    <property type="molecule type" value="Genomic_DNA"/>
</dbReference>
<gene>
    <name evidence="3" type="ORF">SOIL9_58090</name>
</gene>
<dbReference type="KEGG" id="gms:SOIL9_58090"/>
<dbReference type="PANTHER" id="PTHR37461">
    <property type="entry name" value="ANTI-SIGMA-K FACTOR RSKA"/>
    <property type="match status" value="1"/>
</dbReference>
<proteinExistence type="predicted"/>
<dbReference type="PANTHER" id="PTHR37461:SF1">
    <property type="entry name" value="ANTI-SIGMA-K FACTOR RSKA"/>
    <property type="match status" value="1"/>
</dbReference>
<keyword evidence="4" id="KW-1185">Reference proteome</keyword>
<feature type="transmembrane region" description="Helical" evidence="1">
    <location>
        <begin position="97"/>
        <end position="118"/>
    </location>
</feature>
<dbReference type="GO" id="GO:0006417">
    <property type="term" value="P:regulation of translation"/>
    <property type="evidence" value="ECO:0007669"/>
    <property type="project" value="TreeGrafter"/>
</dbReference>
<keyword evidence="1" id="KW-1133">Transmembrane helix</keyword>
<organism evidence="3 4">
    <name type="scientific">Gemmata massiliana</name>
    <dbReference type="NCBI Taxonomy" id="1210884"/>
    <lineage>
        <taxon>Bacteria</taxon>
        <taxon>Pseudomonadati</taxon>
        <taxon>Planctomycetota</taxon>
        <taxon>Planctomycetia</taxon>
        <taxon>Gemmatales</taxon>
        <taxon>Gemmataceae</taxon>
        <taxon>Gemmata</taxon>
    </lineage>
</organism>
<protein>
    <recommendedName>
        <fullName evidence="2">Anti-sigma K factor RskA C-terminal domain-containing protein</fullName>
    </recommendedName>
</protein>
<dbReference type="Proteomes" id="UP000464178">
    <property type="component" value="Chromosome"/>
</dbReference>
<dbReference type="AlphaFoldDB" id="A0A6P2CUT1"/>
<keyword evidence="1" id="KW-0472">Membrane</keyword>
<evidence type="ECO:0000256" key="1">
    <source>
        <dbReference type="SAM" id="Phobius"/>
    </source>
</evidence>
<evidence type="ECO:0000313" key="4">
    <source>
        <dbReference type="Proteomes" id="UP000464178"/>
    </source>
</evidence>
<feature type="domain" description="Anti-sigma K factor RskA C-terminal" evidence="2">
    <location>
        <begin position="103"/>
        <end position="240"/>
    </location>
</feature>
<reference evidence="3 4" key="1">
    <citation type="submission" date="2019-05" db="EMBL/GenBank/DDBJ databases">
        <authorList>
            <consortium name="Science for Life Laboratories"/>
        </authorList>
    </citation>
    <scope>NUCLEOTIDE SEQUENCE [LARGE SCALE GENOMIC DNA]</scope>
    <source>
        <strain evidence="3">Soil9</strain>
    </source>
</reference>
<sequence length="256" mass="27515">MNTDPRLDRLDDLLAREATQGLTSDETVELDALLEAYPDEDPDALERAASAVHLAFVDTPDPLPAHLAERLQLAATVLTPAAPARVKSTRSRSRSAWGTWAGWAVAACLVGVLVYTQWPKDVSVVQGPEEERLKRDRLAKDATAQAAKFAGEQAGATGEVVWSTAKQEGYLEVRGLPPLDSTKEQYQLWIVDGGRAKKEPVDGGVFDVKPDGTVLVRVRNPILVKDAKAFAVTKETAGGVVVSDGPMLLVLTPKQG</sequence>